<evidence type="ECO:0000256" key="1">
    <source>
        <dbReference type="SAM" id="MobiDB-lite"/>
    </source>
</evidence>
<proteinExistence type="predicted"/>
<dbReference type="EMBL" id="KI395122">
    <property type="protein sequence ID" value="ERM98960.1"/>
    <property type="molecule type" value="Genomic_DNA"/>
</dbReference>
<dbReference type="AlphaFoldDB" id="W1NUL5"/>
<sequence length="124" mass="13994">MDEKGEKRIRGTTSYLDTKLMKCEDQFSLQIAWTRRWSPTNGDPKVMHRGVVRLVPGFQDWLRSHRVAMIAIDPPIEWPGLKQEAHPKIGLARIGPRPRPNFGQVPERHGPGSARPSLVLPGQG</sequence>
<feature type="region of interest" description="Disordered" evidence="1">
    <location>
        <begin position="91"/>
        <end position="124"/>
    </location>
</feature>
<dbReference type="Proteomes" id="UP000017836">
    <property type="component" value="Unassembled WGS sequence"/>
</dbReference>
<dbReference type="HOGENOM" id="CLU_2007014_0_0_1"/>
<name>W1NUL5_AMBTC</name>
<protein>
    <submittedName>
        <fullName evidence="2">Uncharacterized protein</fullName>
    </submittedName>
</protein>
<evidence type="ECO:0000313" key="3">
    <source>
        <dbReference type="Proteomes" id="UP000017836"/>
    </source>
</evidence>
<organism evidence="2 3">
    <name type="scientific">Amborella trichopoda</name>
    <dbReference type="NCBI Taxonomy" id="13333"/>
    <lineage>
        <taxon>Eukaryota</taxon>
        <taxon>Viridiplantae</taxon>
        <taxon>Streptophyta</taxon>
        <taxon>Embryophyta</taxon>
        <taxon>Tracheophyta</taxon>
        <taxon>Spermatophyta</taxon>
        <taxon>Magnoliopsida</taxon>
        <taxon>Amborellales</taxon>
        <taxon>Amborellaceae</taxon>
        <taxon>Amborella</taxon>
    </lineage>
</organism>
<keyword evidence="3" id="KW-1185">Reference proteome</keyword>
<dbReference type="Gramene" id="ERM98960">
    <property type="protein sequence ID" value="ERM98960"/>
    <property type="gene ID" value="AMTR_s00226p00007010"/>
</dbReference>
<evidence type="ECO:0000313" key="2">
    <source>
        <dbReference type="EMBL" id="ERM98960.1"/>
    </source>
</evidence>
<gene>
    <name evidence="2" type="ORF">AMTR_s00226p00007010</name>
</gene>
<reference evidence="3" key="1">
    <citation type="journal article" date="2013" name="Science">
        <title>The Amborella genome and the evolution of flowering plants.</title>
        <authorList>
            <consortium name="Amborella Genome Project"/>
        </authorList>
    </citation>
    <scope>NUCLEOTIDE SEQUENCE [LARGE SCALE GENOMIC DNA]</scope>
</reference>
<accession>W1NUL5</accession>